<accession>A0A0E9TJ26</accession>
<name>A0A0E9TJ26_ANGAN</name>
<dbReference type="AlphaFoldDB" id="A0A0E9TJ26"/>
<evidence type="ECO:0000313" key="2">
    <source>
        <dbReference type="EMBL" id="JAH53457.1"/>
    </source>
</evidence>
<sequence>MHTENILSFISVLFLPTLYHTVKDLN</sequence>
<dbReference type="EMBL" id="GBXM01055120">
    <property type="protein sequence ID" value="JAH53457.1"/>
    <property type="molecule type" value="Transcribed_RNA"/>
</dbReference>
<keyword evidence="1" id="KW-1133">Transmembrane helix</keyword>
<feature type="transmembrane region" description="Helical" evidence="1">
    <location>
        <begin position="6"/>
        <end position="22"/>
    </location>
</feature>
<evidence type="ECO:0000256" key="1">
    <source>
        <dbReference type="SAM" id="Phobius"/>
    </source>
</evidence>
<reference evidence="2" key="1">
    <citation type="submission" date="2014-11" db="EMBL/GenBank/DDBJ databases">
        <authorList>
            <person name="Amaro Gonzalez C."/>
        </authorList>
    </citation>
    <scope>NUCLEOTIDE SEQUENCE</scope>
</reference>
<reference evidence="2" key="2">
    <citation type="journal article" date="2015" name="Fish Shellfish Immunol.">
        <title>Early steps in the European eel (Anguilla anguilla)-Vibrio vulnificus interaction in the gills: Role of the RtxA13 toxin.</title>
        <authorList>
            <person name="Callol A."/>
            <person name="Pajuelo D."/>
            <person name="Ebbesson L."/>
            <person name="Teles M."/>
            <person name="MacKenzie S."/>
            <person name="Amaro C."/>
        </authorList>
    </citation>
    <scope>NUCLEOTIDE SEQUENCE</scope>
</reference>
<keyword evidence="1" id="KW-0472">Membrane</keyword>
<keyword evidence="1" id="KW-0812">Transmembrane</keyword>
<protein>
    <submittedName>
        <fullName evidence="2">Uncharacterized protein</fullName>
    </submittedName>
</protein>
<proteinExistence type="predicted"/>
<organism evidence="2">
    <name type="scientific">Anguilla anguilla</name>
    <name type="common">European freshwater eel</name>
    <name type="synonym">Muraena anguilla</name>
    <dbReference type="NCBI Taxonomy" id="7936"/>
    <lineage>
        <taxon>Eukaryota</taxon>
        <taxon>Metazoa</taxon>
        <taxon>Chordata</taxon>
        <taxon>Craniata</taxon>
        <taxon>Vertebrata</taxon>
        <taxon>Euteleostomi</taxon>
        <taxon>Actinopterygii</taxon>
        <taxon>Neopterygii</taxon>
        <taxon>Teleostei</taxon>
        <taxon>Anguilliformes</taxon>
        <taxon>Anguillidae</taxon>
        <taxon>Anguilla</taxon>
    </lineage>
</organism>